<evidence type="ECO:0000313" key="10">
    <source>
        <dbReference type="Proteomes" id="UP000232638"/>
    </source>
</evidence>
<dbReference type="EMBL" id="CP020370">
    <property type="protein sequence ID" value="AUB81194.1"/>
    <property type="molecule type" value="Genomic_DNA"/>
</dbReference>
<accession>A0A2K8U6K9</accession>
<dbReference type="GO" id="GO:0003824">
    <property type="term" value="F:catalytic activity"/>
    <property type="evidence" value="ECO:0007669"/>
    <property type="project" value="InterPro"/>
</dbReference>
<dbReference type="InterPro" id="IPR016431">
    <property type="entry name" value="Pyrv-formate_lyase-activ_prd"/>
</dbReference>
<dbReference type="GO" id="GO:0046872">
    <property type="term" value="F:metal ion binding"/>
    <property type="evidence" value="ECO:0007669"/>
    <property type="project" value="UniProtKB-KW"/>
</dbReference>
<dbReference type="PANTHER" id="PTHR30352">
    <property type="entry name" value="PYRUVATE FORMATE-LYASE-ACTIVATING ENZYME"/>
    <property type="match status" value="1"/>
</dbReference>
<dbReference type="InterPro" id="IPR013785">
    <property type="entry name" value="Aldolase_TIM"/>
</dbReference>
<keyword evidence="5 7" id="KW-0408">Iron</keyword>
<feature type="binding site" evidence="7">
    <location>
        <position position="78"/>
    </location>
    <ligand>
        <name>[4Fe-4S] cluster</name>
        <dbReference type="ChEBI" id="CHEBI:49883"/>
        <note>4Fe-4S-S-AdoMet</note>
    </ligand>
</feature>
<dbReference type="SUPFAM" id="SSF102114">
    <property type="entry name" value="Radical SAM enzymes"/>
    <property type="match status" value="1"/>
</dbReference>
<dbReference type="SFLD" id="SFLDS00029">
    <property type="entry name" value="Radical_SAM"/>
    <property type="match status" value="1"/>
</dbReference>
<dbReference type="OrthoDB" id="9778883at2"/>
<dbReference type="PIRSF" id="PIRSF004869">
    <property type="entry name" value="PflX_prd"/>
    <property type="match status" value="1"/>
</dbReference>
<comment type="cofactor">
    <cofactor evidence="7">
        <name>[4Fe-4S] cluster</name>
        <dbReference type="ChEBI" id="CHEBI:49883"/>
    </cofactor>
    <text evidence="7">Binds 1 [4Fe-4S] cluster. The cluster is coordinated with 3 cysteines and an exchangeable S-adenosyl-L-methionine.</text>
</comment>
<name>A0A2K8U6K9_9GAMM</name>
<feature type="binding site" evidence="7">
    <location>
        <position position="75"/>
    </location>
    <ligand>
        <name>[4Fe-4S] cluster</name>
        <dbReference type="ChEBI" id="CHEBI:49883"/>
        <note>4Fe-4S-S-AdoMet</note>
    </ligand>
</feature>
<evidence type="ECO:0000256" key="1">
    <source>
        <dbReference type="ARBA" id="ARBA00022485"/>
    </source>
</evidence>
<keyword evidence="1" id="KW-0004">4Fe-4S</keyword>
<dbReference type="InterPro" id="IPR007197">
    <property type="entry name" value="rSAM"/>
</dbReference>
<protein>
    <submittedName>
        <fullName evidence="9">AmmeMemoRadiSam system radical SAM enzyme</fullName>
    </submittedName>
</protein>
<dbReference type="RefSeq" id="WP_100918969.1">
    <property type="nucleotide sequence ID" value="NZ_CP020370.1"/>
</dbReference>
<dbReference type="NCBIfam" id="TIGR04337">
    <property type="entry name" value="AmmeMemoSam_rS"/>
    <property type="match status" value="1"/>
</dbReference>
<dbReference type="PROSITE" id="PS51918">
    <property type="entry name" value="RADICAL_SAM"/>
    <property type="match status" value="1"/>
</dbReference>
<dbReference type="GO" id="GO:0006006">
    <property type="term" value="P:glucose metabolic process"/>
    <property type="evidence" value="ECO:0007669"/>
    <property type="project" value="UniProtKB-KW"/>
</dbReference>
<dbReference type="CDD" id="cd01335">
    <property type="entry name" value="Radical_SAM"/>
    <property type="match status" value="1"/>
</dbReference>
<keyword evidence="4 7" id="KW-0479">Metal-binding</keyword>
<dbReference type="KEGG" id="tsy:THSYN_09685"/>
<dbReference type="Gene3D" id="3.20.20.70">
    <property type="entry name" value="Aldolase class I"/>
    <property type="match status" value="1"/>
</dbReference>
<proteinExistence type="predicted"/>
<evidence type="ECO:0000256" key="6">
    <source>
        <dbReference type="ARBA" id="ARBA00023014"/>
    </source>
</evidence>
<keyword evidence="3 7" id="KW-0949">S-adenosyl-L-methionine</keyword>
<dbReference type="InterPro" id="IPR034457">
    <property type="entry name" value="Organic_radical-activating"/>
</dbReference>
<keyword evidence="2" id="KW-0119">Carbohydrate metabolism</keyword>
<dbReference type="AlphaFoldDB" id="A0A2K8U6K9"/>
<evidence type="ECO:0000259" key="8">
    <source>
        <dbReference type="PROSITE" id="PS51918"/>
    </source>
</evidence>
<feature type="binding site" evidence="7">
    <location>
        <position position="71"/>
    </location>
    <ligand>
        <name>[4Fe-4S] cluster</name>
        <dbReference type="ChEBI" id="CHEBI:49883"/>
        <note>4Fe-4S-S-AdoMet</note>
    </ligand>
</feature>
<keyword evidence="2" id="KW-0313">Glucose metabolism</keyword>
<evidence type="ECO:0000256" key="2">
    <source>
        <dbReference type="ARBA" id="ARBA00022526"/>
    </source>
</evidence>
<dbReference type="SFLD" id="SFLDG01101">
    <property type="entry name" value="Uncharacterised_Radical_SAM_Su"/>
    <property type="match status" value="1"/>
</dbReference>
<reference evidence="9 10" key="1">
    <citation type="submission" date="2017-03" db="EMBL/GenBank/DDBJ databases">
        <title>Complete genome sequence of Candidatus 'Thiodictyon syntrophicum' sp. nov. strain Cad16T, a photolithoautotroph purple sulfur bacterium isolated from an alpine meromictic lake.</title>
        <authorList>
            <person name="Luedin S.M."/>
            <person name="Pothier J.F."/>
            <person name="Danza F."/>
            <person name="Storelli N."/>
            <person name="Wittwer M."/>
            <person name="Tonolla M."/>
        </authorList>
    </citation>
    <scope>NUCLEOTIDE SEQUENCE [LARGE SCALE GENOMIC DNA]</scope>
    <source>
        <strain evidence="9 10">Cad16T</strain>
    </source>
</reference>
<keyword evidence="10" id="KW-1185">Reference proteome</keyword>
<evidence type="ECO:0000256" key="3">
    <source>
        <dbReference type="ARBA" id="ARBA00022691"/>
    </source>
</evidence>
<evidence type="ECO:0000256" key="7">
    <source>
        <dbReference type="PIRSR" id="PIRSR004869-50"/>
    </source>
</evidence>
<feature type="domain" description="Radical SAM core" evidence="8">
    <location>
        <begin position="56"/>
        <end position="277"/>
    </location>
</feature>
<dbReference type="InterPro" id="IPR027596">
    <property type="entry name" value="AmmeMemoSam_rS"/>
</dbReference>
<gene>
    <name evidence="9" type="ORF">THSYN_09685</name>
</gene>
<evidence type="ECO:0000256" key="5">
    <source>
        <dbReference type="ARBA" id="ARBA00023004"/>
    </source>
</evidence>
<dbReference type="GO" id="GO:0051539">
    <property type="term" value="F:4 iron, 4 sulfur cluster binding"/>
    <property type="evidence" value="ECO:0007669"/>
    <property type="project" value="UniProtKB-KW"/>
</dbReference>
<sequence length="325" mass="35902">MTAVTCELCPRACVIPEGAAGDCRIRVNLGGRLRATTYGRPSAIHIDPMEKKPLYHFHSGSQVFSIATAGCNLHCLNCQNWQLSQRGGEEMEEVYRADPAQLVAAARDAGCRSLAYTYSDPIVWYEYVEDSAVLARAQGLANVFVTAAYINRKPLRRLCRVLDATNADLKAFDDGFYRRVNGGTLKPVLEALVTFREEGVWTELTNLVIPTLNDDLAMIRRMARWIVAELGADTPLHFSRFHPEYRMRNLPPTPAATLQQARAEALDAGLKYVYIGNVMGDAGNSTYCPRDGTLLIGRSGFVITHYGLTAQGRCPTCNDPIPGVW</sequence>
<evidence type="ECO:0000313" key="9">
    <source>
        <dbReference type="EMBL" id="AUB81194.1"/>
    </source>
</evidence>
<organism evidence="9 10">
    <name type="scientific">Candidatus Thiodictyon syntrophicum</name>
    <dbReference type="NCBI Taxonomy" id="1166950"/>
    <lineage>
        <taxon>Bacteria</taxon>
        <taxon>Pseudomonadati</taxon>
        <taxon>Pseudomonadota</taxon>
        <taxon>Gammaproteobacteria</taxon>
        <taxon>Chromatiales</taxon>
        <taxon>Chromatiaceae</taxon>
        <taxon>Thiodictyon</taxon>
    </lineage>
</organism>
<evidence type="ECO:0000256" key="4">
    <source>
        <dbReference type="ARBA" id="ARBA00022723"/>
    </source>
</evidence>
<keyword evidence="6 7" id="KW-0411">Iron-sulfur</keyword>
<dbReference type="PANTHER" id="PTHR30352:SF5">
    <property type="entry name" value="PYRUVATE FORMATE-LYASE 1-ACTIVATING ENZYME"/>
    <property type="match status" value="1"/>
</dbReference>
<dbReference type="Pfam" id="PF04055">
    <property type="entry name" value="Radical_SAM"/>
    <property type="match status" value="1"/>
</dbReference>
<dbReference type="Proteomes" id="UP000232638">
    <property type="component" value="Chromosome"/>
</dbReference>
<dbReference type="InterPro" id="IPR058240">
    <property type="entry name" value="rSAM_sf"/>
</dbReference>